<dbReference type="RefSeq" id="WP_394461452.1">
    <property type="nucleotide sequence ID" value="NZ_JBIGHZ010000004.1"/>
</dbReference>
<evidence type="ECO:0000256" key="4">
    <source>
        <dbReference type="ARBA" id="ARBA00023004"/>
    </source>
</evidence>
<reference evidence="6 7" key="1">
    <citation type="submission" date="2024-08" db="EMBL/GenBank/DDBJ databases">
        <authorList>
            <person name="Lu H."/>
        </authorList>
    </citation>
    <scope>NUCLEOTIDE SEQUENCE [LARGE SCALE GENOMIC DNA]</scope>
    <source>
        <strain evidence="6 7">BYS180W</strain>
    </source>
</reference>
<evidence type="ECO:0000256" key="3">
    <source>
        <dbReference type="ARBA" id="ARBA00022723"/>
    </source>
</evidence>
<dbReference type="InterPro" id="IPR058240">
    <property type="entry name" value="rSAM_sf"/>
</dbReference>
<evidence type="ECO:0000313" key="7">
    <source>
        <dbReference type="Proteomes" id="UP001606099"/>
    </source>
</evidence>
<dbReference type="SUPFAM" id="SSF102114">
    <property type="entry name" value="Radical SAM enzymes"/>
    <property type="match status" value="1"/>
</dbReference>
<dbReference type="Proteomes" id="UP001606099">
    <property type="component" value="Unassembled WGS sequence"/>
</dbReference>
<accession>A0ABW7FWZ5</accession>
<dbReference type="InterPro" id="IPR013785">
    <property type="entry name" value="Aldolase_TIM"/>
</dbReference>
<keyword evidence="5" id="KW-0411">Iron-sulfur</keyword>
<dbReference type="SFLD" id="SFLDS00029">
    <property type="entry name" value="Radical_SAM"/>
    <property type="match status" value="1"/>
</dbReference>
<comment type="cofactor">
    <cofactor evidence="1">
        <name>[4Fe-4S] cluster</name>
        <dbReference type="ChEBI" id="CHEBI:49883"/>
    </cofactor>
</comment>
<organism evidence="6 7">
    <name type="scientific">Roseateles rivi</name>
    <dbReference type="NCBI Taxonomy" id="3299028"/>
    <lineage>
        <taxon>Bacteria</taxon>
        <taxon>Pseudomonadati</taxon>
        <taxon>Pseudomonadota</taxon>
        <taxon>Betaproteobacteria</taxon>
        <taxon>Burkholderiales</taxon>
        <taxon>Sphaerotilaceae</taxon>
        <taxon>Roseateles</taxon>
    </lineage>
</organism>
<dbReference type="InterPro" id="IPR007197">
    <property type="entry name" value="rSAM"/>
</dbReference>
<keyword evidence="2" id="KW-0949">S-adenosyl-L-methionine</keyword>
<evidence type="ECO:0000256" key="5">
    <source>
        <dbReference type="ARBA" id="ARBA00023014"/>
    </source>
</evidence>
<dbReference type="EMBL" id="JBIGHZ010000004">
    <property type="protein sequence ID" value="MFG6448836.1"/>
    <property type="molecule type" value="Genomic_DNA"/>
</dbReference>
<name>A0ABW7FWZ5_9BURK</name>
<comment type="caution">
    <text evidence="6">The sequence shown here is derived from an EMBL/GenBank/DDBJ whole genome shotgun (WGS) entry which is preliminary data.</text>
</comment>
<evidence type="ECO:0000256" key="2">
    <source>
        <dbReference type="ARBA" id="ARBA00022691"/>
    </source>
</evidence>
<dbReference type="CDD" id="cd01335">
    <property type="entry name" value="Radical_SAM"/>
    <property type="match status" value="1"/>
</dbReference>
<protein>
    <submittedName>
        <fullName evidence="6">Radical SAM protein</fullName>
    </submittedName>
</protein>
<proteinExistence type="predicted"/>
<evidence type="ECO:0000256" key="1">
    <source>
        <dbReference type="ARBA" id="ARBA00001966"/>
    </source>
</evidence>
<dbReference type="Gene3D" id="3.20.20.70">
    <property type="entry name" value="Aldolase class I"/>
    <property type="match status" value="1"/>
</dbReference>
<keyword evidence="3" id="KW-0479">Metal-binding</keyword>
<keyword evidence="7" id="KW-1185">Reference proteome</keyword>
<keyword evidence="4" id="KW-0408">Iron</keyword>
<gene>
    <name evidence="6" type="ORF">ACG0Z6_11385</name>
</gene>
<sequence length="397" mass="44901">MTELPKVQHSKIHFMPRLVPPDAAEAKALKRERTRQAVARLSAITAQRPELGERLNRVVSFARSVRVSEYHLTNACNIRCQGCWFFEYGHERETREMTDLTQLQAFVQQEVSQRRVNTAILIGGEPVLVPERIAVFKEHMNNVTISSNGLKRLPMEGFENVGVAITLFAGGPLDDELRAIKPNGKRFEGLFETALRNYEGDHRGHYIYALTEGGIAYVEETVRKIRQAGNALTLNYYTDYRADGTAPPPEQTQELLQEALRVQALYPETVMCHPYTIRTLVTGASHWGEFGYAQCPSISVEHPAHAARLLNGNPFLPVFNTWAADMETLKFCCTSGHCEGCRDSQAVISWLLVSMEQFLDSAEQLQTWLEIAEMYWAQYFWSPYHRSVKGQTSAATA</sequence>
<evidence type="ECO:0000313" key="6">
    <source>
        <dbReference type="EMBL" id="MFG6448836.1"/>
    </source>
</evidence>